<dbReference type="CDD" id="cd11069">
    <property type="entry name" value="CYP_FUM15-like"/>
    <property type="match status" value="1"/>
</dbReference>
<evidence type="ECO:0000256" key="10">
    <source>
        <dbReference type="ARBA" id="ARBA00023004"/>
    </source>
</evidence>
<dbReference type="EMBL" id="ML178821">
    <property type="protein sequence ID" value="TFL03232.1"/>
    <property type="molecule type" value="Genomic_DNA"/>
</dbReference>
<evidence type="ECO:0000313" key="15">
    <source>
        <dbReference type="EMBL" id="TFL03232.1"/>
    </source>
</evidence>
<name>A0A5C3QN46_9AGAR</name>
<evidence type="ECO:0000256" key="2">
    <source>
        <dbReference type="ARBA" id="ARBA00004370"/>
    </source>
</evidence>
<evidence type="ECO:0000256" key="3">
    <source>
        <dbReference type="ARBA" id="ARBA00004721"/>
    </source>
</evidence>
<comment type="subcellular location">
    <subcellularLocation>
        <location evidence="2">Membrane</location>
    </subcellularLocation>
</comment>
<sequence length="672" mass="75431">MSWSYAALLIALVLLSAFSSFIRLICRQLVSPLRRLSGPSSPSFFLGNLAEMHDQENNDLIARWEQAYGSTFVYKGFVGGCRLMTTDPVAIAYILRNAYDYPKPDFVRESLATMAAGHHGLLVVEGDEHRRQRKILTPAFSSAHIKTLTPIFWQKAVELRDNWRSFPAHTQIDALSWLSRATLDIIGLAGFGYKFESLASSSAPTPSSEFAPGSHDKEPNELSAAFAVIFSTARKFRAITILQAWFPFLRKFRRNSETMRKARATMRKIGLQLIDERQEQVLEELHATHDPTETIKPRLGRDLLSVLIRSNNATSAKERMSSLEILSQISTFIAAGHETTASGLSWCLFALAQHPQARQRLRQELRELDAKIPRCDCFSAQSSSQSEPQSHHRFCDFTSPEHRLAIEEALGNCKYLDWIIRESLRLHAPITSTMRVCMRDEDEVPVSGPLGPGDLGGYVDCEGNRRFSVKLRKHDIITIPIQAINKSKRLWGEDASVFRPERWEDLPDAVKLIPGLFAHTLTFLNGNGTMTGGNRGCIGWKFALTEIQILLYVLLRDMDIFMDPAVKIEKKVNIVTRPMIQAKPELGNQMPIYVHVENSSDEDEGALHGNKQVNGQSARSISVRTKRTDGSAPAAPKPTEQRSEGGSSFPKSSCEHKRDRRSLANLFPTPFD</sequence>
<dbReference type="Proteomes" id="UP000305067">
    <property type="component" value="Unassembled WGS sequence"/>
</dbReference>
<keyword evidence="12" id="KW-0472">Membrane</keyword>
<dbReference type="InterPro" id="IPR002401">
    <property type="entry name" value="Cyt_P450_E_grp-I"/>
</dbReference>
<keyword evidence="9" id="KW-0560">Oxidoreductase</keyword>
<proteinExistence type="inferred from homology"/>
<dbReference type="GO" id="GO:0005506">
    <property type="term" value="F:iron ion binding"/>
    <property type="evidence" value="ECO:0007669"/>
    <property type="project" value="InterPro"/>
</dbReference>
<dbReference type="GO" id="GO:0020037">
    <property type="term" value="F:heme binding"/>
    <property type="evidence" value="ECO:0007669"/>
    <property type="project" value="InterPro"/>
</dbReference>
<feature type="region of interest" description="Disordered" evidence="14">
    <location>
        <begin position="600"/>
        <end position="672"/>
    </location>
</feature>
<evidence type="ECO:0000256" key="14">
    <source>
        <dbReference type="SAM" id="MobiDB-lite"/>
    </source>
</evidence>
<evidence type="ECO:0000256" key="6">
    <source>
        <dbReference type="ARBA" id="ARBA00022692"/>
    </source>
</evidence>
<dbReference type="PANTHER" id="PTHR24305:SF166">
    <property type="entry name" value="CYTOCHROME P450 12A4, MITOCHONDRIAL-RELATED"/>
    <property type="match status" value="1"/>
</dbReference>
<dbReference type="OrthoDB" id="1470350at2759"/>
<dbReference type="SUPFAM" id="SSF48264">
    <property type="entry name" value="Cytochrome P450"/>
    <property type="match status" value="1"/>
</dbReference>
<keyword evidence="16" id="KW-1185">Reference proteome</keyword>
<keyword evidence="8" id="KW-1133">Transmembrane helix</keyword>
<feature type="binding site" description="axial binding residue" evidence="13">
    <location>
        <position position="537"/>
    </location>
    <ligand>
        <name>heme</name>
        <dbReference type="ChEBI" id="CHEBI:30413"/>
    </ligand>
    <ligandPart>
        <name>Fe</name>
        <dbReference type="ChEBI" id="CHEBI:18248"/>
    </ligandPart>
</feature>
<dbReference type="GO" id="GO:0004497">
    <property type="term" value="F:monooxygenase activity"/>
    <property type="evidence" value="ECO:0007669"/>
    <property type="project" value="UniProtKB-KW"/>
</dbReference>
<evidence type="ECO:0000256" key="13">
    <source>
        <dbReference type="PIRSR" id="PIRSR602401-1"/>
    </source>
</evidence>
<keyword evidence="6" id="KW-0812">Transmembrane</keyword>
<accession>A0A5C3QN46</accession>
<evidence type="ECO:0000256" key="4">
    <source>
        <dbReference type="ARBA" id="ARBA00010617"/>
    </source>
</evidence>
<reference evidence="15 16" key="1">
    <citation type="journal article" date="2019" name="Nat. Ecol. Evol.">
        <title>Megaphylogeny resolves global patterns of mushroom evolution.</title>
        <authorList>
            <person name="Varga T."/>
            <person name="Krizsan K."/>
            <person name="Foldi C."/>
            <person name="Dima B."/>
            <person name="Sanchez-Garcia M."/>
            <person name="Sanchez-Ramirez S."/>
            <person name="Szollosi G.J."/>
            <person name="Szarkandi J.G."/>
            <person name="Papp V."/>
            <person name="Albert L."/>
            <person name="Andreopoulos W."/>
            <person name="Angelini C."/>
            <person name="Antonin V."/>
            <person name="Barry K.W."/>
            <person name="Bougher N.L."/>
            <person name="Buchanan P."/>
            <person name="Buyck B."/>
            <person name="Bense V."/>
            <person name="Catcheside P."/>
            <person name="Chovatia M."/>
            <person name="Cooper J."/>
            <person name="Damon W."/>
            <person name="Desjardin D."/>
            <person name="Finy P."/>
            <person name="Geml J."/>
            <person name="Haridas S."/>
            <person name="Hughes K."/>
            <person name="Justo A."/>
            <person name="Karasinski D."/>
            <person name="Kautmanova I."/>
            <person name="Kiss B."/>
            <person name="Kocsube S."/>
            <person name="Kotiranta H."/>
            <person name="LaButti K.M."/>
            <person name="Lechner B.E."/>
            <person name="Liimatainen K."/>
            <person name="Lipzen A."/>
            <person name="Lukacs Z."/>
            <person name="Mihaltcheva S."/>
            <person name="Morgado L.N."/>
            <person name="Niskanen T."/>
            <person name="Noordeloos M.E."/>
            <person name="Ohm R.A."/>
            <person name="Ortiz-Santana B."/>
            <person name="Ovrebo C."/>
            <person name="Racz N."/>
            <person name="Riley R."/>
            <person name="Savchenko A."/>
            <person name="Shiryaev A."/>
            <person name="Soop K."/>
            <person name="Spirin V."/>
            <person name="Szebenyi C."/>
            <person name="Tomsovsky M."/>
            <person name="Tulloss R.E."/>
            <person name="Uehling J."/>
            <person name="Grigoriev I.V."/>
            <person name="Vagvolgyi C."/>
            <person name="Papp T."/>
            <person name="Martin F.M."/>
            <person name="Miettinen O."/>
            <person name="Hibbett D.S."/>
            <person name="Nagy L.G."/>
        </authorList>
    </citation>
    <scope>NUCLEOTIDE SEQUENCE [LARGE SCALE GENOMIC DNA]</scope>
    <source>
        <strain evidence="15 16">CBS 309.79</strain>
    </source>
</reference>
<comment type="similarity">
    <text evidence="4">Belongs to the cytochrome P450 family.</text>
</comment>
<evidence type="ECO:0000256" key="11">
    <source>
        <dbReference type="ARBA" id="ARBA00023033"/>
    </source>
</evidence>
<evidence type="ECO:0000256" key="7">
    <source>
        <dbReference type="ARBA" id="ARBA00022723"/>
    </source>
</evidence>
<protein>
    <submittedName>
        <fullName evidence="15">Cytochrome P450</fullName>
    </submittedName>
</protein>
<dbReference type="Gene3D" id="1.10.630.10">
    <property type="entry name" value="Cytochrome P450"/>
    <property type="match status" value="1"/>
</dbReference>
<gene>
    <name evidence="15" type="ORF">BDV98DRAFT_603523</name>
</gene>
<dbReference type="PRINTS" id="PR00463">
    <property type="entry name" value="EP450I"/>
</dbReference>
<dbReference type="Pfam" id="PF00067">
    <property type="entry name" value="p450"/>
    <property type="match status" value="2"/>
</dbReference>
<keyword evidence="10 13" id="KW-0408">Iron</keyword>
<evidence type="ECO:0000256" key="1">
    <source>
        <dbReference type="ARBA" id="ARBA00001971"/>
    </source>
</evidence>
<keyword evidence="5 13" id="KW-0349">Heme</keyword>
<dbReference type="PANTHER" id="PTHR24305">
    <property type="entry name" value="CYTOCHROME P450"/>
    <property type="match status" value="1"/>
</dbReference>
<dbReference type="STRING" id="1884261.A0A5C3QN46"/>
<evidence type="ECO:0000313" key="16">
    <source>
        <dbReference type="Proteomes" id="UP000305067"/>
    </source>
</evidence>
<comment type="cofactor">
    <cofactor evidence="1 13">
        <name>heme</name>
        <dbReference type="ChEBI" id="CHEBI:30413"/>
    </cofactor>
</comment>
<keyword evidence="11" id="KW-0503">Monooxygenase</keyword>
<dbReference type="AlphaFoldDB" id="A0A5C3QN46"/>
<organism evidence="15 16">
    <name type="scientific">Pterulicium gracile</name>
    <dbReference type="NCBI Taxonomy" id="1884261"/>
    <lineage>
        <taxon>Eukaryota</taxon>
        <taxon>Fungi</taxon>
        <taxon>Dikarya</taxon>
        <taxon>Basidiomycota</taxon>
        <taxon>Agaricomycotina</taxon>
        <taxon>Agaricomycetes</taxon>
        <taxon>Agaricomycetidae</taxon>
        <taxon>Agaricales</taxon>
        <taxon>Pleurotineae</taxon>
        <taxon>Pterulaceae</taxon>
        <taxon>Pterulicium</taxon>
    </lineage>
</organism>
<comment type="pathway">
    <text evidence="3">Secondary metabolite biosynthesis; terpenoid biosynthesis.</text>
</comment>
<dbReference type="InterPro" id="IPR036396">
    <property type="entry name" value="Cyt_P450_sf"/>
</dbReference>
<keyword evidence="7 13" id="KW-0479">Metal-binding</keyword>
<evidence type="ECO:0000256" key="12">
    <source>
        <dbReference type="ARBA" id="ARBA00023136"/>
    </source>
</evidence>
<evidence type="ECO:0000256" key="8">
    <source>
        <dbReference type="ARBA" id="ARBA00022989"/>
    </source>
</evidence>
<dbReference type="InterPro" id="IPR050121">
    <property type="entry name" value="Cytochrome_P450_monoxygenase"/>
</dbReference>
<feature type="compositionally biased region" description="Polar residues" evidence="14">
    <location>
        <begin position="611"/>
        <end position="623"/>
    </location>
</feature>
<dbReference type="PRINTS" id="PR00385">
    <property type="entry name" value="P450"/>
</dbReference>
<dbReference type="InterPro" id="IPR001128">
    <property type="entry name" value="Cyt_P450"/>
</dbReference>
<dbReference type="GO" id="GO:0016020">
    <property type="term" value="C:membrane"/>
    <property type="evidence" value="ECO:0007669"/>
    <property type="project" value="UniProtKB-SubCell"/>
</dbReference>
<dbReference type="GO" id="GO:0016705">
    <property type="term" value="F:oxidoreductase activity, acting on paired donors, with incorporation or reduction of molecular oxygen"/>
    <property type="evidence" value="ECO:0007669"/>
    <property type="project" value="InterPro"/>
</dbReference>
<evidence type="ECO:0000256" key="5">
    <source>
        <dbReference type="ARBA" id="ARBA00022617"/>
    </source>
</evidence>
<evidence type="ECO:0000256" key="9">
    <source>
        <dbReference type="ARBA" id="ARBA00023002"/>
    </source>
</evidence>